<evidence type="ECO:0000313" key="1">
    <source>
        <dbReference type="EMBL" id="GMS78037.1"/>
    </source>
</evidence>
<sequence>IQKSVPSAHSTRTILSRVGARSVECRDSGKRAANVTDLLGSESFVYMLNDRYSLKQIMDNGRRKIQRSIIQILEAVQTKQEKATLADMSRLGLVKNLGWMSSMPRGVALDEVMPISLPPSPHLSAPYIHACLRHIGYDATEAIDMIDSERVPARLRRL</sequence>
<dbReference type="Proteomes" id="UP001432027">
    <property type="component" value="Unassembled WGS sequence"/>
</dbReference>
<evidence type="ECO:0000313" key="2">
    <source>
        <dbReference type="Proteomes" id="UP001432027"/>
    </source>
</evidence>
<gene>
    <name evidence="1" type="ORF">PENTCL1PPCAC_212</name>
</gene>
<comment type="caution">
    <text evidence="1">The sequence shown here is derived from an EMBL/GenBank/DDBJ whole genome shotgun (WGS) entry which is preliminary data.</text>
</comment>
<name>A0AAV5S737_9BILA</name>
<keyword evidence="2" id="KW-1185">Reference proteome</keyword>
<dbReference type="AlphaFoldDB" id="A0AAV5S737"/>
<proteinExistence type="predicted"/>
<feature type="non-terminal residue" evidence="1">
    <location>
        <position position="1"/>
    </location>
</feature>
<accession>A0AAV5S737</accession>
<reference evidence="1" key="1">
    <citation type="submission" date="2023-10" db="EMBL/GenBank/DDBJ databases">
        <title>Genome assembly of Pristionchus species.</title>
        <authorList>
            <person name="Yoshida K."/>
            <person name="Sommer R.J."/>
        </authorList>
    </citation>
    <scope>NUCLEOTIDE SEQUENCE</scope>
    <source>
        <strain evidence="1">RS0144</strain>
    </source>
</reference>
<dbReference type="EMBL" id="BTSX01000001">
    <property type="protein sequence ID" value="GMS78037.1"/>
    <property type="molecule type" value="Genomic_DNA"/>
</dbReference>
<protein>
    <submittedName>
        <fullName evidence="1">Uncharacterized protein</fullName>
    </submittedName>
</protein>
<organism evidence="1 2">
    <name type="scientific">Pristionchus entomophagus</name>
    <dbReference type="NCBI Taxonomy" id="358040"/>
    <lineage>
        <taxon>Eukaryota</taxon>
        <taxon>Metazoa</taxon>
        <taxon>Ecdysozoa</taxon>
        <taxon>Nematoda</taxon>
        <taxon>Chromadorea</taxon>
        <taxon>Rhabditida</taxon>
        <taxon>Rhabditina</taxon>
        <taxon>Diplogasteromorpha</taxon>
        <taxon>Diplogasteroidea</taxon>
        <taxon>Neodiplogasteridae</taxon>
        <taxon>Pristionchus</taxon>
    </lineage>
</organism>